<evidence type="ECO:0000256" key="1">
    <source>
        <dbReference type="SAM" id="MobiDB-lite"/>
    </source>
</evidence>
<protein>
    <submittedName>
        <fullName evidence="2">Uncharacterized protein</fullName>
    </submittedName>
</protein>
<dbReference type="InParanoid" id="A0A401H359"/>
<feature type="compositionally biased region" description="Pro residues" evidence="1">
    <location>
        <begin position="229"/>
        <end position="240"/>
    </location>
</feature>
<feature type="compositionally biased region" description="Basic and acidic residues" evidence="1">
    <location>
        <begin position="209"/>
        <end position="222"/>
    </location>
</feature>
<feature type="region of interest" description="Disordered" evidence="1">
    <location>
        <begin position="1"/>
        <end position="21"/>
    </location>
</feature>
<sequence>MSHCTKMAKASRSPYPATPPAESLVGDTLCALSPLSNIDKKLTPPALSVSNVTTSPKEEINTLDDTMSITSKGTMTRSDATENTEAKYMVSDDVGAKPDINPEVKPDVQGSPPKPNIQGSHCRAPNSKNVKESLNFAVKPMHANSKCSAKEESNDELWSSFSPNETALLTAVSLEKPTISEGQLDDGPPITANQPSMPTPNGKRPRTPSSEDKKGIIRHDMLQRTAHWPPTPYPARKLPP</sequence>
<evidence type="ECO:0000313" key="2">
    <source>
        <dbReference type="EMBL" id="GBE88867.1"/>
    </source>
</evidence>
<feature type="compositionally biased region" description="Basic and acidic residues" evidence="1">
    <location>
        <begin position="94"/>
        <end position="106"/>
    </location>
</feature>
<dbReference type="AlphaFoldDB" id="A0A401H359"/>
<keyword evidence="3" id="KW-1185">Reference proteome</keyword>
<feature type="region of interest" description="Disordered" evidence="1">
    <location>
        <begin position="63"/>
        <end position="82"/>
    </location>
</feature>
<dbReference type="EMBL" id="BFAD01000014">
    <property type="protein sequence ID" value="GBE88867.1"/>
    <property type="molecule type" value="Genomic_DNA"/>
</dbReference>
<organism evidence="2 3">
    <name type="scientific">Sparassis crispa</name>
    <dbReference type="NCBI Taxonomy" id="139825"/>
    <lineage>
        <taxon>Eukaryota</taxon>
        <taxon>Fungi</taxon>
        <taxon>Dikarya</taxon>
        <taxon>Basidiomycota</taxon>
        <taxon>Agaricomycotina</taxon>
        <taxon>Agaricomycetes</taxon>
        <taxon>Polyporales</taxon>
        <taxon>Sparassidaceae</taxon>
        <taxon>Sparassis</taxon>
    </lineage>
</organism>
<dbReference type="RefSeq" id="XP_027619780.1">
    <property type="nucleotide sequence ID" value="XM_027763979.1"/>
</dbReference>
<reference evidence="2 3" key="1">
    <citation type="journal article" date="2018" name="Sci. Rep.">
        <title>Genome sequence of the cauliflower mushroom Sparassis crispa (Hanabiratake) and its association with beneficial usage.</title>
        <authorList>
            <person name="Kiyama R."/>
            <person name="Furutani Y."/>
            <person name="Kawaguchi K."/>
            <person name="Nakanishi T."/>
        </authorList>
    </citation>
    <scope>NUCLEOTIDE SEQUENCE [LARGE SCALE GENOMIC DNA]</scope>
</reference>
<feature type="region of interest" description="Disordered" evidence="1">
    <location>
        <begin position="172"/>
        <end position="240"/>
    </location>
</feature>
<dbReference type="Proteomes" id="UP000287166">
    <property type="component" value="Unassembled WGS sequence"/>
</dbReference>
<comment type="caution">
    <text evidence="2">The sequence shown here is derived from an EMBL/GenBank/DDBJ whole genome shotgun (WGS) entry which is preliminary data.</text>
</comment>
<name>A0A401H359_9APHY</name>
<gene>
    <name evidence="2" type="ORF">SCP_1402750</name>
</gene>
<dbReference type="GeneID" id="38785784"/>
<proteinExistence type="predicted"/>
<feature type="region of interest" description="Disordered" evidence="1">
    <location>
        <begin position="91"/>
        <end position="126"/>
    </location>
</feature>
<accession>A0A401H359</accession>
<evidence type="ECO:0000313" key="3">
    <source>
        <dbReference type="Proteomes" id="UP000287166"/>
    </source>
</evidence>